<proteinExistence type="predicted"/>
<gene>
    <name evidence="2" type="ORF">AYO20_02750</name>
</gene>
<dbReference type="GeneID" id="34586173"/>
<protein>
    <submittedName>
        <fullName evidence="2">Uncharacterized protein</fullName>
    </submittedName>
</protein>
<dbReference type="EMBL" id="LVCJ01000012">
    <property type="protein sequence ID" value="OAL37917.1"/>
    <property type="molecule type" value="Genomic_DNA"/>
</dbReference>
<evidence type="ECO:0000313" key="3">
    <source>
        <dbReference type="Proteomes" id="UP000185904"/>
    </source>
</evidence>
<dbReference type="AlphaFoldDB" id="A0A178D8E6"/>
<name>A0A178D8E6_9EURO</name>
<comment type="caution">
    <text evidence="2">The sequence shown here is derived from an EMBL/GenBank/DDBJ whole genome shotgun (WGS) entry which is preliminary data.</text>
</comment>
<feature type="compositionally biased region" description="Basic and acidic residues" evidence="1">
    <location>
        <begin position="260"/>
        <end position="286"/>
    </location>
</feature>
<dbReference type="RefSeq" id="XP_022502929.1">
    <property type="nucleotide sequence ID" value="XM_022641054.1"/>
</dbReference>
<sequence length="298" mass="33492">MAPDRRARLLASLNSVFGRDPPPHQDKKASALHQLASAGLGLVITHTEEDAWAEQARNAASTVLQELEKVCSPDPLQPGQLPRRITIEVVDDAQSENGVHPITGVDDNPFDPHAQTEDDESYYDFEEDIYIVKNEEGKIFSRAMIDTGMDGNAISVEKARLTNIPIEPWTGGQLRDADGEPFKPEGLLKAQFHFSGKMQTSRSWLVEFMVLHNPPFDVAIGRQFINSARLFKKSDVLLPIVVDKSKDAKAQQISNQNAKCESDRQKEEEKRRKELIRRREREKAESKPMPSQAPMQSL</sequence>
<organism evidence="2 3">
    <name type="scientific">Fonsecaea nubica</name>
    <dbReference type="NCBI Taxonomy" id="856822"/>
    <lineage>
        <taxon>Eukaryota</taxon>
        <taxon>Fungi</taxon>
        <taxon>Dikarya</taxon>
        <taxon>Ascomycota</taxon>
        <taxon>Pezizomycotina</taxon>
        <taxon>Eurotiomycetes</taxon>
        <taxon>Chaetothyriomycetidae</taxon>
        <taxon>Chaetothyriales</taxon>
        <taxon>Herpotrichiellaceae</taxon>
        <taxon>Fonsecaea</taxon>
    </lineage>
</organism>
<dbReference type="OrthoDB" id="4767016at2759"/>
<accession>A0A178D8E6</accession>
<keyword evidence="3" id="KW-1185">Reference proteome</keyword>
<evidence type="ECO:0000256" key="1">
    <source>
        <dbReference type="SAM" id="MobiDB-lite"/>
    </source>
</evidence>
<feature type="region of interest" description="Disordered" evidence="1">
    <location>
        <begin position="248"/>
        <end position="298"/>
    </location>
</feature>
<reference evidence="2 3" key="1">
    <citation type="submission" date="2016-03" db="EMBL/GenBank/DDBJ databases">
        <title>The draft genome sequence of Fonsecaea nubica causative agent of cutaneous subcutaneous infection in human host.</title>
        <authorList>
            <person name="Costa F."/>
            <person name="Sybren D.H."/>
            <person name="Raittz R.T."/>
            <person name="Weiss V.A."/>
            <person name="Leao A.C."/>
            <person name="Gomes R."/>
            <person name="De Souza E.M."/>
            <person name="Pedrosa F.O."/>
            <person name="Steffens M.B."/>
            <person name="Bombassaro A."/>
            <person name="Tadra-Sfeir M.Z."/>
            <person name="Moreno L.F."/>
            <person name="Najafzadeh M.J."/>
            <person name="Felipe M.S."/>
            <person name="Teixeira M."/>
            <person name="Sun J."/>
            <person name="Xi L."/>
            <person name="Castro M.A."/>
            <person name="Vicente V.A."/>
        </authorList>
    </citation>
    <scope>NUCLEOTIDE SEQUENCE [LARGE SCALE GENOMIC DNA]</scope>
    <source>
        <strain evidence="2 3">CBS 269.64</strain>
    </source>
</reference>
<dbReference type="Proteomes" id="UP000185904">
    <property type="component" value="Unassembled WGS sequence"/>
</dbReference>
<evidence type="ECO:0000313" key="2">
    <source>
        <dbReference type="EMBL" id="OAL37917.1"/>
    </source>
</evidence>
<dbReference type="CDD" id="cd00303">
    <property type="entry name" value="retropepsin_like"/>
    <property type="match status" value="1"/>
</dbReference>